<dbReference type="EMBL" id="LT559120">
    <property type="protein sequence ID" value="SAP16333.1"/>
    <property type="molecule type" value="Genomic_DNA"/>
</dbReference>
<evidence type="ECO:0000256" key="2">
    <source>
        <dbReference type="SAM" id="Phobius"/>
    </source>
</evidence>
<feature type="compositionally biased region" description="Low complexity" evidence="1">
    <location>
        <begin position="108"/>
        <end position="123"/>
    </location>
</feature>
<feature type="region of interest" description="Disordered" evidence="1">
    <location>
        <begin position="73"/>
        <end position="180"/>
    </location>
</feature>
<organism evidence="3">
    <name type="scientific">Nonomuraea gerenzanensis</name>
    <dbReference type="NCBI Taxonomy" id="93944"/>
    <lineage>
        <taxon>Bacteria</taxon>
        <taxon>Bacillati</taxon>
        <taxon>Actinomycetota</taxon>
        <taxon>Actinomycetes</taxon>
        <taxon>Streptosporangiales</taxon>
        <taxon>Streptosporangiaceae</taxon>
        <taxon>Nonomuraea</taxon>
    </lineage>
</organism>
<proteinExistence type="predicted"/>
<feature type="transmembrane region" description="Helical" evidence="2">
    <location>
        <begin position="28"/>
        <end position="48"/>
    </location>
</feature>
<dbReference type="Pfam" id="PF01391">
    <property type="entry name" value="Collagen"/>
    <property type="match status" value="1"/>
</dbReference>
<keyword evidence="2" id="KW-0472">Membrane</keyword>
<dbReference type="InterPro" id="IPR008160">
    <property type="entry name" value="Collagen"/>
</dbReference>
<name>A0A1M4BLC3_9ACTN</name>
<evidence type="ECO:0000313" key="3">
    <source>
        <dbReference type="EMBL" id="SAP16333.1"/>
    </source>
</evidence>
<keyword evidence="2" id="KW-0812">Transmembrane</keyword>
<dbReference type="PANTHER" id="PTHR24637">
    <property type="entry name" value="COLLAGEN"/>
    <property type="match status" value="1"/>
</dbReference>
<keyword evidence="2" id="KW-1133">Transmembrane helix</keyword>
<evidence type="ECO:0000256" key="1">
    <source>
        <dbReference type="SAM" id="MobiDB-lite"/>
    </source>
</evidence>
<dbReference type="AlphaFoldDB" id="A0A1M4BLC3"/>
<sequence length="207" mass="20978">MGRHNDDGLHFDDLVEEPVEEEPRRPHIWPLPLLIAVVFTAVLGALMVQINGLAERVRQAESDRTVLTEQVKKLGGVPLVSPSPGPPGERGDAGPRGLQGPPGPAGPTGPRGAAGQPGRDGSPGPSGPPGMQGPKGDPGEQGARGEPGETVTGPPDPAGERGPQGEPGPRGEAGPPPSGWTFTYAGVTYTCTPAESGSTTYTCTPGG</sequence>
<accession>A0A1M4BLC3</accession>
<reference evidence="3" key="1">
    <citation type="submission" date="2016-04" db="EMBL/GenBank/DDBJ databases">
        <authorList>
            <person name="Evans L.H."/>
            <person name="Alamgir A."/>
            <person name="Owens N."/>
            <person name="Weber N.D."/>
            <person name="Virtaneva K."/>
            <person name="Barbian K."/>
            <person name="Babar A."/>
            <person name="Rosenke K."/>
        </authorList>
    </citation>
    <scope>NUCLEOTIDE SEQUENCE</scope>
    <source>
        <strain evidence="3">Nono1</strain>
    </source>
</reference>
<dbReference type="PANTHER" id="PTHR24637:SF421">
    <property type="entry name" value="CUTICLE COLLAGEN DPY-2"/>
    <property type="match status" value="1"/>
</dbReference>
<protein>
    <submittedName>
        <fullName evidence="3">Phage tail fiber protein</fullName>
    </submittedName>
</protein>
<gene>
    <name evidence="3" type="ORF">BN4615_P10996</name>
</gene>